<dbReference type="EMBL" id="AMZH03007170">
    <property type="protein sequence ID" value="RRT61982.1"/>
    <property type="molecule type" value="Genomic_DNA"/>
</dbReference>
<accession>A0A426ZDG7</accession>
<comment type="caution">
    <text evidence="1">The sequence shown here is derived from an EMBL/GenBank/DDBJ whole genome shotgun (WGS) entry which is preliminary data.</text>
</comment>
<evidence type="ECO:0000313" key="1">
    <source>
        <dbReference type="EMBL" id="RRT61982.1"/>
    </source>
</evidence>
<protein>
    <submittedName>
        <fullName evidence="1">Uncharacterized protein</fullName>
    </submittedName>
</protein>
<name>A0A426ZDG7_ENSVE</name>
<gene>
    <name evidence="1" type="ORF">B296_00004044</name>
</gene>
<sequence length="111" mass="12605">MNTLRVAPTESLLFKRASWGREAVQDSTGFFSLRLPRIDLGFPDPITFSTATGMKISRHRSSSTLLHRISMEEMYHYYALRYHMDEVNGLAEGSHGGRQADREISVVHIPP</sequence>
<reference evidence="1 2" key="1">
    <citation type="journal article" date="2014" name="Agronomy (Basel)">
        <title>A Draft Genome Sequence for Ensete ventricosum, the Drought-Tolerant Tree Against Hunger.</title>
        <authorList>
            <person name="Harrison J."/>
            <person name="Moore K.A."/>
            <person name="Paszkiewicz K."/>
            <person name="Jones T."/>
            <person name="Grant M."/>
            <person name="Ambacheew D."/>
            <person name="Muzemil S."/>
            <person name="Studholme D.J."/>
        </authorList>
    </citation>
    <scope>NUCLEOTIDE SEQUENCE [LARGE SCALE GENOMIC DNA]</scope>
</reference>
<proteinExistence type="predicted"/>
<evidence type="ECO:0000313" key="2">
    <source>
        <dbReference type="Proteomes" id="UP000287651"/>
    </source>
</evidence>
<dbReference type="Proteomes" id="UP000287651">
    <property type="component" value="Unassembled WGS sequence"/>
</dbReference>
<dbReference type="AlphaFoldDB" id="A0A426ZDG7"/>
<organism evidence="1 2">
    <name type="scientific">Ensete ventricosum</name>
    <name type="common">Abyssinian banana</name>
    <name type="synonym">Musa ensete</name>
    <dbReference type="NCBI Taxonomy" id="4639"/>
    <lineage>
        <taxon>Eukaryota</taxon>
        <taxon>Viridiplantae</taxon>
        <taxon>Streptophyta</taxon>
        <taxon>Embryophyta</taxon>
        <taxon>Tracheophyta</taxon>
        <taxon>Spermatophyta</taxon>
        <taxon>Magnoliopsida</taxon>
        <taxon>Liliopsida</taxon>
        <taxon>Zingiberales</taxon>
        <taxon>Musaceae</taxon>
        <taxon>Ensete</taxon>
    </lineage>
</organism>